<feature type="non-terminal residue" evidence="2">
    <location>
        <position position="1"/>
    </location>
</feature>
<feature type="region of interest" description="Disordered" evidence="1">
    <location>
        <begin position="1"/>
        <end position="33"/>
    </location>
</feature>
<evidence type="ECO:0000256" key="1">
    <source>
        <dbReference type="SAM" id="MobiDB-lite"/>
    </source>
</evidence>
<comment type="caution">
    <text evidence="2">The sequence shown here is derived from an EMBL/GenBank/DDBJ whole genome shotgun (WGS) entry which is preliminary data.</text>
</comment>
<gene>
    <name evidence="2" type="ORF">THAOC_20013</name>
</gene>
<sequence>DHASIVSRKNARHEDDSDVSSIDGDDSTAGDEEGLHWQCNRSIRHLIMISKGDADVGIGEDEACYDPVTVLLRVVIFQQDCHERVDEVDVDVAGQRGIHHDSQAREESGAGRGVAIRRLHGLILRNSLGGFHVHRTSSGT</sequence>
<dbReference type="Proteomes" id="UP000266841">
    <property type="component" value="Unassembled WGS sequence"/>
</dbReference>
<protein>
    <submittedName>
        <fullName evidence="2">Uncharacterized protein</fullName>
    </submittedName>
</protein>
<dbReference type="AlphaFoldDB" id="K0SMQ4"/>
<reference evidence="2 3" key="1">
    <citation type="journal article" date="2012" name="Genome Biol.">
        <title>Genome and low-iron response of an oceanic diatom adapted to chronic iron limitation.</title>
        <authorList>
            <person name="Lommer M."/>
            <person name="Specht M."/>
            <person name="Roy A.S."/>
            <person name="Kraemer L."/>
            <person name="Andreson R."/>
            <person name="Gutowska M.A."/>
            <person name="Wolf J."/>
            <person name="Bergner S.V."/>
            <person name="Schilhabel M.B."/>
            <person name="Klostermeier U.C."/>
            <person name="Beiko R.G."/>
            <person name="Rosenstiel P."/>
            <person name="Hippler M."/>
            <person name="Laroche J."/>
        </authorList>
    </citation>
    <scope>NUCLEOTIDE SEQUENCE [LARGE SCALE GENOMIC DNA]</scope>
    <source>
        <strain evidence="2 3">CCMP1005</strain>
    </source>
</reference>
<name>K0SMQ4_THAOC</name>
<dbReference type="EMBL" id="AGNL01022451">
    <property type="protein sequence ID" value="EJK59727.1"/>
    <property type="molecule type" value="Genomic_DNA"/>
</dbReference>
<evidence type="ECO:0000313" key="2">
    <source>
        <dbReference type="EMBL" id="EJK59727.1"/>
    </source>
</evidence>
<feature type="compositionally biased region" description="Acidic residues" evidence="1">
    <location>
        <begin position="23"/>
        <end position="32"/>
    </location>
</feature>
<accession>K0SMQ4</accession>
<proteinExistence type="predicted"/>
<organism evidence="2 3">
    <name type="scientific">Thalassiosira oceanica</name>
    <name type="common">Marine diatom</name>
    <dbReference type="NCBI Taxonomy" id="159749"/>
    <lineage>
        <taxon>Eukaryota</taxon>
        <taxon>Sar</taxon>
        <taxon>Stramenopiles</taxon>
        <taxon>Ochrophyta</taxon>
        <taxon>Bacillariophyta</taxon>
        <taxon>Coscinodiscophyceae</taxon>
        <taxon>Thalassiosirophycidae</taxon>
        <taxon>Thalassiosirales</taxon>
        <taxon>Thalassiosiraceae</taxon>
        <taxon>Thalassiosira</taxon>
    </lineage>
</organism>
<evidence type="ECO:0000313" key="3">
    <source>
        <dbReference type="Proteomes" id="UP000266841"/>
    </source>
</evidence>
<keyword evidence="3" id="KW-1185">Reference proteome</keyword>